<proteinExistence type="predicted"/>
<feature type="compositionally biased region" description="Low complexity" evidence="1">
    <location>
        <begin position="16"/>
        <end position="49"/>
    </location>
</feature>
<accession>A0ABP5KNK4</accession>
<name>A0ABP5KNK4_9MICC</name>
<evidence type="ECO:0000313" key="4">
    <source>
        <dbReference type="Proteomes" id="UP001500102"/>
    </source>
</evidence>
<dbReference type="EMBL" id="BAAAQB010000025">
    <property type="protein sequence ID" value="GAA2133283.1"/>
    <property type="molecule type" value="Genomic_DNA"/>
</dbReference>
<keyword evidence="2" id="KW-0472">Membrane</keyword>
<reference evidence="4" key="1">
    <citation type="journal article" date="2019" name="Int. J. Syst. Evol. Microbiol.">
        <title>The Global Catalogue of Microorganisms (GCM) 10K type strain sequencing project: providing services to taxonomists for standard genome sequencing and annotation.</title>
        <authorList>
            <consortium name="The Broad Institute Genomics Platform"/>
            <consortium name="The Broad Institute Genome Sequencing Center for Infectious Disease"/>
            <person name="Wu L."/>
            <person name="Ma J."/>
        </authorList>
    </citation>
    <scope>NUCLEOTIDE SEQUENCE [LARGE SCALE GENOMIC DNA]</scope>
    <source>
        <strain evidence="4">JCM 15921</strain>
    </source>
</reference>
<keyword evidence="2" id="KW-1133">Transmembrane helix</keyword>
<evidence type="ECO:0000256" key="1">
    <source>
        <dbReference type="SAM" id="MobiDB-lite"/>
    </source>
</evidence>
<feature type="region of interest" description="Disordered" evidence="1">
    <location>
        <begin position="1"/>
        <end position="52"/>
    </location>
</feature>
<dbReference type="RefSeq" id="WP_344364141.1">
    <property type="nucleotide sequence ID" value="NZ_BAAAQB010000025.1"/>
</dbReference>
<gene>
    <name evidence="3" type="ORF">GCM10009825_16180</name>
</gene>
<keyword evidence="4" id="KW-1185">Reference proteome</keyword>
<dbReference type="InterPro" id="IPR043777">
    <property type="entry name" value="DUF5719"/>
</dbReference>
<dbReference type="Pfam" id="PF18986">
    <property type="entry name" value="DUF5719"/>
    <property type="match status" value="1"/>
</dbReference>
<keyword evidence="2" id="KW-0812">Transmembrane</keyword>
<evidence type="ECO:0000313" key="3">
    <source>
        <dbReference type="EMBL" id="GAA2133283.1"/>
    </source>
</evidence>
<protein>
    <submittedName>
        <fullName evidence="3">DUF5719 family protein</fullName>
    </submittedName>
</protein>
<feature type="transmembrane region" description="Helical" evidence="2">
    <location>
        <begin position="60"/>
        <end position="84"/>
    </location>
</feature>
<organism evidence="3 4">
    <name type="scientific">Arthrobacter humicola</name>
    <dbReference type="NCBI Taxonomy" id="409291"/>
    <lineage>
        <taxon>Bacteria</taxon>
        <taxon>Bacillati</taxon>
        <taxon>Actinomycetota</taxon>
        <taxon>Actinomycetes</taxon>
        <taxon>Micrococcales</taxon>
        <taxon>Micrococcaceae</taxon>
        <taxon>Arthrobacter</taxon>
    </lineage>
</organism>
<sequence>MSKGDTPTGPATDTIAAEPSTAESPAAGTSAAGPATASPATSGPAVAGARLRKKGGPRGGVIGGILSAVALAAAGAGLVSAASLTPQSPASRQLAAPVASVPAGSSVGVCPGPARLLEGTPVGTDPQFSPESATAKTAVSAAVLGSSAGVIPGSRLARLTGTPLVEIAKGAAPGASAPASRTPVLLAGVVAQREVDNVSVLSADAQDNRQAAAGAVLSYAAEDGDLQGSAAAACQQPGNDLWLVGANTALGRSAVLNLTNASSTPATVSLDLFGTEGQIQAPGSRGLLVAPGSTRSIVLAGLAPGQERLGMRVRSAGGPVAAVIQQSVLRGLTPGGVDFITPGAGPSDRQVVSGLDIQDPAGLAALTAKPGFADAGPALEITVPGAADAVVEIKLYGRDGQKALPGGGVVTAKAGAVTEVSLAGVPAGTYTLAATSDISFAAATRLTRGLQPEDAADIAFSAASARLGSQHIVPVPREGDRQLVFGAPDGNASVSYTPVTADGKIRTAATAEIAGGTTVSIKIPSDVGGSPLVGYVVSAAGDPAYGALLLGRDGRQDISTVAVAPEAAGQRQVPVTLGY</sequence>
<comment type="caution">
    <text evidence="3">The sequence shown here is derived from an EMBL/GenBank/DDBJ whole genome shotgun (WGS) entry which is preliminary data.</text>
</comment>
<evidence type="ECO:0000256" key="2">
    <source>
        <dbReference type="SAM" id="Phobius"/>
    </source>
</evidence>
<dbReference type="Proteomes" id="UP001500102">
    <property type="component" value="Unassembled WGS sequence"/>
</dbReference>